<protein>
    <submittedName>
        <fullName evidence="2">Uncharacterized protein</fullName>
    </submittedName>
</protein>
<evidence type="ECO:0000313" key="3">
    <source>
        <dbReference type="Proteomes" id="UP000053237"/>
    </source>
</evidence>
<keyword evidence="1" id="KW-0812">Transmembrane</keyword>
<evidence type="ECO:0000256" key="1">
    <source>
        <dbReference type="SAM" id="Phobius"/>
    </source>
</evidence>
<comment type="caution">
    <text evidence="2">The sequence shown here is derived from an EMBL/GenBank/DDBJ whole genome shotgun (WGS) entry which is preliminary data.</text>
</comment>
<keyword evidence="3" id="KW-1185">Reference proteome</keyword>
<reference evidence="2 3" key="1">
    <citation type="submission" date="2012-05" db="EMBL/GenBank/DDBJ databases">
        <title>Recombination and specialization in a pathogen metapopulation.</title>
        <authorList>
            <person name="Gardiner A."/>
            <person name="Kemen E."/>
            <person name="Schultz-Larsen T."/>
            <person name="MacLean D."/>
            <person name="Van Oosterhout C."/>
            <person name="Jones J.D.G."/>
        </authorList>
    </citation>
    <scope>NUCLEOTIDE SEQUENCE [LARGE SCALE GENOMIC DNA]</scope>
    <source>
        <strain evidence="2 3">Ac Nc2</strain>
    </source>
</reference>
<accession>A0A024G0A5</accession>
<dbReference type="AlphaFoldDB" id="A0A024G0A5"/>
<keyword evidence="1" id="KW-1133">Transmembrane helix</keyword>
<keyword evidence="1" id="KW-0472">Membrane</keyword>
<dbReference type="EMBL" id="CAIX01000003">
    <property type="protein sequence ID" value="CCI39745.1"/>
    <property type="molecule type" value="Genomic_DNA"/>
</dbReference>
<proteinExistence type="predicted"/>
<dbReference type="Proteomes" id="UP000053237">
    <property type="component" value="Unassembled WGS sequence"/>
</dbReference>
<dbReference type="OrthoDB" id="93800at2759"/>
<organism evidence="2 3">
    <name type="scientific">Albugo candida</name>
    <dbReference type="NCBI Taxonomy" id="65357"/>
    <lineage>
        <taxon>Eukaryota</taxon>
        <taxon>Sar</taxon>
        <taxon>Stramenopiles</taxon>
        <taxon>Oomycota</taxon>
        <taxon>Peronosporomycetes</taxon>
        <taxon>Albuginales</taxon>
        <taxon>Albuginaceae</taxon>
        <taxon>Albugo</taxon>
    </lineage>
</organism>
<gene>
    <name evidence="2" type="ORF">BN9_005280</name>
</gene>
<feature type="transmembrane region" description="Helical" evidence="1">
    <location>
        <begin position="37"/>
        <end position="57"/>
    </location>
</feature>
<sequence length="514" mass="59653">MRPTSDDDVAQLLLYDQQDRRTWRNNFRDVGRRPSRILNAVFVLGIFAFLALLFHIYSVSLLRDVKVTLLDLIVPDMCHADTNAQMKVQLMNPSYCSPMIRSISYTIIAQGLGTVIGSIQIPSFKLSSDKSIKLLDLQIHIHLSPFELFETIKKYKHNLRILESYTVEIGCFLIPLKKTIQLSRDIAAENALFFLHPNESWNGTMEQLLLRILKTISLSHFRVEDDMIHERVFAFTTVKFGYQSRIKWNVPSFALWLENAQYGSILQVGMKRFILGTVNTHISAFTVLQHNETKSLLQMLKSYLASNQDMTMSVRGSERHNDCYFSQLLQYIQIDFIIPSQVDGKPVFLRKYAVQPYLKQLNSKTRVCLLQLNVSIIVNNPLPITFQLLRTEFDLYYKVYKGKTERFLNEKSSLPISSKETFHPFPNRHESPYTVFLAHIDETYSITWAAHEEHQVLLQVNIQKFIICTKLFQLYLQNQLFFTVWKGVLGLRIAGGNLSIPFQFNDIHVTPHFK</sequence>
<dbReference type="InParanoid" id="A0A024G0A5"/>
<evidence type="ECO:0000313" key="2">
    <source>
        <dbReference type="EMBL" id="CCI39745.1"/>
    </source>
</evidence>
<name>A0A024G0A5_9STRA</name>